<evidence type="ECO:0000259" key="5">
    <source>
        <dbReference type="SMART" id="SM00478"/>
    </source>
</evidence>
<protein>
    <recommendedName>
        <fullName evidence="2">DNA-3-methyladenine glycosylase II</fullName>
        <ecNumber evidence="2">3.2.2.21</ecNumber>
    </recommendedName>
</protein>
<dbReference type="EC" id="3.2.2.21" evidence="2"/>
<dbReference type="Proteomes" id="UP000823854">
    <property type="component" value="Unassembled WGS sequence"/>
</dbReference>
<dbReference type="AlphaFoldDB" id="A0A9D2PZJ5"/>
<dbReference type="Pfam" id="PF06029">
    <property type="entry name" value="AlkA_N"/>
    <property type="match status" value="1"/>
</dbReference>
<dbReference type="GO" id="GO:0008725">
    <property type="term" value="F:DNA-3-methyladenine glycosylase activity"/>
    <property type="evidence" value="ECO:0007669"/>
    <property type="project" value="TreeGrafter"/>
</dbReference>
<dbReference type="InterPro" id="IPR010316">
    <property type="entry name" value="AlkA_N"/>
</dbReference>
<dbReference type="GO" id="GO:0005737">
    <property type="term" value="C:cytoplasm"/>
    <property type="evidence" value="ECO:0007669"/>
    <property type="project" value="TreeGrafter"/>
</dbReference>
<dbReference type="Gene3D" id="1.10.340.30">
    <property type="entry name" value="Hypothetical protein, domain 2"/>
    <property type="match status" value="1"/>
</dbReference>
<feature type="domain" description="DNA-3-methyladenine glycosylase AlkA N-terminal" evidence="6">
    <location>
        <begin position="9"/>
        <end position="126"/>
    </location>
</feature>
<keyword evidence="4" id="KW-0234">DNA repair</keyword>
<dbReference type="SUPFAM" id="SSF48150">
    <property type="entry name" value="DNA-glycosylase"/>
    <property type="match status" value="1"/>
</dbReference>
<accession>A0A9D2PZJ5</accession>
<dbReference type="PANTHER" id="PTHR43003:SF13">
    <property type="entry name" value="DNA-3-METHYLADENINE GLYCOSYLASE 2"/>
    <property type="match status" value="1"/>
</dbReference>
<evidence type="ECO:0000313" key="8">
    <source>
        <dbReference type="Proteomes" id="UP000823854"/>
    </source>
</evidence>
<dbReference type="SMART" id="SM01009">
    <property type="entry name" value="AlkA_N"/>
    <property type="match status" value="1"/>
</dbReference>
<dbReference type="GO" id="GO:0006285">
    <property type="term" value="P:base-excision repair, AP site formation"/>
    <property type="evidence" value="ECO:0007669"/>
    <property type="project" value="TreeGrafter"/>
</dbReference>
<dbReference type="Gene3D" id="3.30.310.20">
    <property type="entry name" value="DNA-3-methyladenine glycosylase AlkA, N-terminal domain"/>
    <property type="match status" value="1"/>
</dbReference>
<dbReference type="InterPro" id="IPR011257">
    <property type="entry name" value="DNA_glycosylase"/>
</dbReference>
<dbReference type="GO" id="GO:0032131">
    <property type="term" value="F:alkylated DNA binding"/>
    <property type="evidence" value="ECO:0007669"/>
    <property type="project" value="TreeGrafter"/>
</dbReference>
<dbReference type="GO" id="GO:0032993">
    <property type="term" value="C:protein-DNA complex"/>
    <property type="evidence" value="ECO:0007669"/>
    <property type="project" value="TreeGrafter"/>
</dbReference>
<reference evidence="7" key="2">
    <citation type="submission" date="2021-04" db="EMBL/GenBank/DDBJ databases">
        <authorList>
            <person name="Gilroy R."/>
        </authorList>
    </citation>
    <scope>NUCLEOTIDE SEQUENCE</scope>
    <source>
        <strain evidence="7">CHK130-7132</strain>
    </source>
</reference>
<dbReference type="InterPro" id="IPR003265">
    <property type="entry name" value="HhH-GPD_domain"/>
</dbReference>
<evidence type="ECO:0000259" key="6">
    <source>
        <dbReference type="SMART" id="SM01009"/>
    </source>
</evidence>
<dbReference type="GO" id="GO:0043916">
    <property type="term" value="F:DNA-7-methylguanine glycosylase activity"/>
    <property type="evidence" value="ECO:0007669"/>
    <property type="project" value="TreeGrafter"/>
</dbReference>
<dbReference type="EMBL" id="DWWC01000086">
    <property type="protein sequence ID" value="HJC68855.1"/>
    <property type="molecule type" value="Genomic_DNA"/>
</dbReference>
<proteinExistence type="predicted"/>
<dbReference type="SMART" id="SM00478">
    <property type="entry name" value="ENDO3c"/>
    <property type="match status" value="1"/>
</dbReference>
<dbReference type="InterPro" id="IPR023170">
    <property type="entry name" value="HhH_base_excis_C"/>
</dbReference>
<dbReference type="CDD" id="cd00056">
    <property type="entry name" value="ENDO3c"/>
    <property type="match status" value="1"/>
</dbReference>
<feature type="domain" description="HhH-GPD" evidence="5">
    <location>
        <begin position="136"/>
        <end position="301"/>
    </location>
</feature>
<keyword evidence="3" id="KW-0227">DNA damage</keyword>
<dbReference type="InterPro" id="IPR051912">
    <property type="entry name" value="Alkylbase_DNA_Glycosylase/TA"/>
</dbReference>
<dbReference type="Gene3D" id="1.10.1670.10">
    <property type="entry name" value="Helix-hairpin-Helix base-excision DNA repair enzymes (C-terminal)"/>
    <property type="match status" value="1"/>
</dbReference>
<dbReference type="PANTHER" id="PTHR43003">
    <property type="entry name" value="DNA-3-METHYLADENINE GLYCOSYLASE"/>
    <property type="match status" value="1"/>
</dbReference>
<comment type="caution">
    <text evidence="7">The sequence shown here is derived from an EMBL/GenBank/DDBJ whole genome shotgun (WGS) entry which is preliminary data.</text>
</comment>
<evidence type="ECO:0000256" key="3">
    <source>
        <dbReference type="ARBA" id="ARBA00022763"/>
    </source>
</evidence>
<dbReference type="Pfam" id="PF00730">
    <property type="entry name" value="HhH-GPD"/>
    <property type="match status" value="1"/>
</dbReference>
<dbReference type="InterPro" id="IPR037046">
    <property type="entry name" value="AlkA_N_sf"/>
</dbReference>
<name>A0A9D2PZJ5_9MICO</name>
<evidence type="ECO:0000256" key="2">
    <source>
        <dbReference type="ARBA" id="ARBA00012000"/>
    </source>
</evidence>
<gene>
    <name evidence="7" type="ORF">H9932_04125</name>
</gene>
<dbReference type="GO" id="GO:0006307">
    <property type="term" value="P:DNA alkylation repair"/>
    <property type="evidence" value="ECO:0007669"/>
    <property type="project" value="TreeGrafter"/>
</dbReference>
<sequence length="301" mass="31323">MGDTAGLARLRVDACGPFDHAAALATLAAHAVEGLHRLDLAAGTFTRRVDVDGAEHLVTVHLDAGGASLATPSQDPAVHAALRSLVTHWFDLEADLAPVDARLGADPLFAAQVRERPGLRITRFRQPFEAVVCTVLGQQVSLAAGRLFAARLVAAYGAVETADGTRTAADGTELMPDGESLRAFPSPAVLAAVPTEELRAVVGLTGSRARTVHEAAVLCAEHGGGAELPEREALAGVHGIGTWTLDHLALRAGTDTDAFPASDAVLRRTLTALAPSAGSERIASWSPYRGYAAARLWAFGL</sequence>
<dbReference type="SUPFAM" id="SSF55945">
    <property type="entry name" value="TATA-box binding protein-like"/>
    <property type="match status" value="1"/>
</dbReference>
<reference evidence="7" key="1">
    <citation type="journal article" date="2021" name="PeerJ">
        <title>Extensive microbial diversity within the chicken gut microbiome revealed by metagenomics and culture.</title>
        <authorList>
            <person name="Gilroy R."/>
            <person name="Ravi A."/>
            <person name="Getino M."/>
            <person name="Pursley I."/>
            <person name="Horton D.L."/>
            <person name="Alikhan N.F."/>
            <person name="Baker D."/>
            <person name="Gharbi K."/>
            <person name="Hall N."/>
            <person name="Watson M."/>
            <person name="Adriaenssens E.M."/>
            <person name="Foster-Nyarko E."/>
            <person name="Jarju S."/>
            <person name="Secka A."/>
            <person name="Antonio M."/>
            <person name="Oren A."/>
            <person name="Chaudhuri R.R."/>
            <person name="La Ragione R."/>
            <person name="Hildebrand F."/>
            <person name="Pallen M.J."/>
        </authorList>
    </citation>
    <scope>NUCLEOTIDE SEQUENCE</scope>
    <source>
        <strain evidence="7">CHK130-7132</strain>
    </source>
</reference>
<evidence type="ECO:0000256" key="1">
    <source>
        <dbReference type="ARBA" id="ARBA00000086"/>
    </source>
</evidence>
<comment type="catalytic activity">
    <reaction evidence="1">
        <text>Hydrolysis of alkylated DNA, releasing 3-methyladenine, 3-methylguanine, 7-methylguanine and 7-methyladenine.</text>
        <dbReference type="EC" id="3.2.2.21"/>
    </reaction>
</comment>
<evidence type="ECO:0000313" key="7">
    <source>
        <dbReference type="EMBL" id="HJC68855.1"/>
    </source>
</evidence>
<organism evidence="7 8">
    <name type="scientific">Candidatus Brachybacterium intestinipullorum</name>
    <dbReference type="NCBI Taxonomy" id="2838512"/>
    <lineage>
        <taxon>Bacteria</taxon>
        <taxon>Bacillati</taxon>
        <taxon>Actinomycetota</taxon>
        <taxon>Actinomycetes</taxon>
        <taxon>Micrococcales</taxon>
        <taxon>Dermabacteraceae</taxon>
        <taxon>Brachybacterium</taxon>
    </lineage>
</organism>
<evidence type="ECO:0000256" key="4">
    <source>
        <dbReference type="ARBA" id="ARBA00023204"/>
    </source>
</evidence>